<comment type="caution">
    <text evidence="1">The sequence shown here is derived from an EMBL/GenBank/DDBJ whole genome shotgun (WGS) entry which is preliminary data.</text>
</comment>
<evidence type="ECO:0000313" key="2">
    <source>
        <dbReference type="Proteomes" id="UP000298493"/>
    </source>
</evidence>
<reference evidence="1 2" key="1">
    <citation type="submission" date="2019-04" db="EMBL/GenBank/DDBJ databases">
        <title>High contiguity whole genome sequence and gene annotation resource for two Venturia nashicola isolates.</title>
        <authorList>
            <person name="Prokchorchik M."/>
            <person name="Won K."/>
            <person name="Lee Y."/>
            <person name="Choi E.D."/>
            <person name="Segonzac C."/>
            <person name="Sohn K.H."/>
        </authorList>
    </citation>
    <scope>NUCLEOTIDE SEQUENCE [LARGE SCALE GENOMIC DNA]</scope>
    <source>
        <strain evidence="1 2">PRI2</strain>
    </source>
</reference>
<accession>A0A4Z1NHP4</accession>
<dbReference type="AlphaFoldDB" id="A0A4Z1NHP4"/>
<keyword evidence="2" id="KW-1185">Reference proteome</keyword>
<sequence length="68" mass="7627">MIVYILLGRTLNGTPGKLLRLQRIQLRCRTVSGYFNPPNRHALASLDTDMPRQSLPAVLEQVQHGADD</sequence>
<dbReference type="Proteomes" id="UP000298493">
    <property type="component" value="Unassembled WGS sequence"/>
</dbReference>
<name>A0A4Z1NHP4_9PEZI</name>
<proteinExistence type="predicted"/>
<organism evidence="1 2">
    <name type="scientific">Venturia nashicola</name>
    <dbReference type="NCBI Taxonomy" id="86259"/>
    <lineage>
        <taxon>Eukaryota</taxon>
        <taxon>Fungi</taxon>
        <taxon>Dikarya</taxon>
        <taxon>Ascomycota</taxon>
        <taxon>Pezizomycotina</taxon>
        <taxon>Dothideomycetes</taxon>
        <taxon>Pleosporomycetidae</taxon>
        <taxon>Venturiales</taxon>
        <taxon>Venturiaceae</taxon>
        <taxon>Venturia</taxon>
    </lineage>
</organism>
<protein>
    <submittedName>
        <fullName evidence="1">Uncharacterized protein</fullName>
    </submittedName>
</protein>
<gene>
    <name evidence="1" type="ORF">E6O75_ATG10180</name>
</gene>
<evidence type="ECO:0000313" key="1">
    <source>
        <dbReference type="EMBL" id="TID13320.1"/>
    </source>
</evidence>
<dbReference type="EMBL" id="SNSC02000027">
    <property type="protein sequence ID" value="TID13320.1"/>
    <property type="molecule type" value="Genomic_DNA"/>
</dbReference>